<reference evidence="1" key="1">
    <citation type="submission" date="2020-09" db="EMBL/GenBank/DDBJ databases">
        <authorList>
            <person name="Kikuchi T."/>
        </authorList>
    </citation>
    <scope>NUCLEOTIDE SEQUENCE</scope>
    <source>
        <strain evidence="1">SH1</strain>
    </source>
</reference>
<proteinExistence type="predicted"/>
<protein>
    <submittedName>
        <fullName evidence="1">Uncharacterized protein</fullName>
    </submittedName>
</protein>
<gene>
    <name evidence="1" type="ORF">BOKJ2_LOCUS4912</name>
</gene>
<keyword evidence="2" id="KW-1185">Reference proteome</keyword>
<name>A0A811KAH7_9BILA</name>
<dbReference type="EMBL" id="CAJFCW020000002">
    <property type="protein sequence ID" value="CAG9099153.1"/>
    <property type="molecule type" value="Genomic_DNA"/>
</dbReference>
<organism evidence="1 2">
    <name type="scientific">Bursaphelenchus okinawaensis</name>
    <dbReference type="NCBI Taxonomy" id="465554"/>
    <lineage>
        <taxon>Eukaryota</taxon>
        <taxon>Metazoa</taxon>
        <taxon>Ecdysozoa</taxon>
        <taxon>Nematoda</taxon>
        <taxon>Chromadorea</taxon>
        <taxon>Rhabditida</taxon>
        <taxon>Tylenchina</taxon>
        <taxon>Tylenchomorpha</taxon>
        <taxon>Aphelenchoidea</taxon>
        <taxon>Aphelenchoididae</taxon>
        <taxon>Bursaphelenchus</taxon>
    </lineage>
</organism>
<evidence type="ECO:0000313" key="1">
    <source>
        <dbReference type="EMBL" id="CAD5213111.1"/>
    </source>
</evidence>
<evidence type="ECO:0000313" key="2">
    <source>
        <dbReference type="Proteomes" id="UP000614601"/>
    </source>
</evidence>
<dbReference type="AlphaFoldDB" id="A0A811KAH7"/>
<comment type="caution">
    <text evidence="1">The sequence shown here is derived from an EMBL/GenBank/DDBJ whole genome shotgun (WGS) entry which is preliminary data.</text>
</comment>
<dbReference type="Proteomes" id="UP000783686">
    <property type="component" value="Unassembled WGS sequence"/>
</dbReference>
<sequence>MISREGKLDNYILKRMKEVKTRTFYYANDIFGFCKLLQAYTDQRFLEDETEDSDDSFSNLNYQDESTFSMYGPDDERYNSTFKDAVKWEAECEPEHLEVYRRQVGILRLFYKLCRIALVKKVCNIELHEFDVTIWAAIDYAKSGDLDNYMVKALKRVLNDKCRNDAKLLEACYALEAYNSLKYLEKTSRSNVTVPRDHEEAHQDTAQYHQETAQCHQETAQCHQDTAPSFETNQNTGLASALNGQQHTSEFERLKQFYEAVMTKLRQEDYKGVSEAYEALSKDLKAFECSEKPELVNHHSAGFSYKKFRIIEGRSNEKAFYPETYHGRYQRVEGRSYGHQGRGVEHC</sequence>
<dbReference type="EMBL" id="CAJFDH010000002">
    <property type="protein sequence ID" value="CAD5213111.1"/>
    <property type="molecule type" value="Genomic_DNA"/>
</dbReference>
<accession>A0A811KAH7</accession>
<dbReference type="Proteomes" id="UP000614601">
    <property type="component" value="Unassembled WGS sequence"/>
</dbReference>